<evidence type="ECO:0000256" key="1">
    <source>
        <dbReference type="ARBA" id="ARBA00008490"/>
    </source>
</evidence>
<comment type="caution">
    <text evidence="4">The sequence shown here is derived from an EMBL/GenBank/DDBJ whole genome shotgun (WGS) entry which is preliminary data.</text>
</comment>
<evidence type="ECO:0000256" key="3">
    <source>
        <dbReference type="SAM" id="SignalP"/>
    </source>
</evidence>
<dbReference type="Pfam" id="PF09829">
    <property type="entry name" value="DUF2057"/>
    <property type="match status" value="1"/>
</dbReference>
<dbReference type="EMBL" id="CAOF01000142">
    <property type="protein sequence ID" value="CCO48329.1"/>
    <property type="molecule type" value="Genomic_DNA"/>
</dbReference>
<evidence type="ECO:0000256" key="2">
    <source>
        <dbReference type="ARBA" id="ARBA00022729"/>
    </source>
</evidence>
<gene>
    <name evidence="4" type="ORF">VIBNISOn1_50003</name>
</gene>
<proteinExistence type="inferred from homology"/>
<dbReference type="InterPro" id="IPR018635">
    <property type="entry name" value="UPF0319"/>
</dbReference>
<evidence type="ECO:0000313" key="5">
    <source>
        <dbReference type="Proteomes" id="UP000018211"/>
    </source>
</evidence>
<name>A0AAV2VUF0_9VIBR</name>
<dbReference type="PANTHER" id="PTHR38108:SF1">
    <property type="entry name" value="UPF0319 PROTEIN YCCT"/>
    <property type="match status" value="1"/>
</dbReference>
<feature type="chain" id="PRO_5043842170" evidence="3">
    <location>
        <begin position="27"/>
        <end position="217"/>
    </location>
</feature>
<feature type="signal peptide" evidence="3">
    <location>
        <begin position="1"/>
        <end position="26"/>
    </location>
</feature>
<dbReference type="AlphaFoldDB" id="A0AAV2VUF0"/>
<organism evidence="4 5">
    <name type="scientific">Vibrio nigripulchritudo SOn1</name>
    <dbReference type="NCBI Taxonomy" id="1238450"/>
    <lineage>
        <taxon>Bacteria</taxon>
        <taxon>Pseudomonadati</taxon>
        <taxon>Pseudomonadota</taxon>
        <taxon>Gammaproteobacteria</taxon>
        <taxon>Vibrionales</taxon>
        <taxon>Vibrionaceae</taxon>
        <taxon>Vibrio</taxon>
    </lineage>
</organism>
<dbReference type="RefSeq" id="WP_022612844.1">
    <property type="nucleotide sequence ID" value="NZ_LK391965.1"/>
</dbReference>
<comment type="similarity">
    <text evidence="1">Belongs to the UPF0319 family.</text>
</comment>
<accession>A0AAV2VUF0</accession>
<dbReference type="Proteomes" id="UP000018211">
    <property type="component" value="Unassembled WGS sequence"/>
</dbReference>
<dbReference type="PANTHER" id="PTHR38108">
    <property type="entry name" value="UPF0319 PROTEIN YCCT"/>
    <property type="match status" value="1"/>
</dbReference>
<sequence>MAAYRMNLFKTTVIALFSLFSFSTFALDVIPSKGISILIVNGELTENKTKPSKIVRGYNQVVVRLDTEVGRGSGNKRFTSAPYIITFDADSNDVKVTPPKVYSLTHAENTFRGNPEWKLTSNGNNISYQSVRLEGRAGSLPYIDLDELVADYNSKHGISFSNSTLVVTDPIPAAEKGIAGTVKKTQVTNTLSQLQAWYLKASKEERKAFRKWMIDQE</sequence>
<evidence type="ECO:0000313" key="4">
    <source>
        <dbReference type="EMBL" id="CCO48329.1"/>
    </source>
</evidence>
<protein>
    <submittedName>
        <fullName evidence="4">Uncharacterized protein</fullName>
    </submittedName>
</protein>
<keyword evidence="2 3" id="KW-0732">Signal</keyword>
<reference evidence="4 5" key="1">
    <citation type="journal article" date="2013" name="ISME J.">
        <title>Comparative genomics of pathogenic lineages of Vibrio nigripulchritudo identifies virulence-associated traits.</title>
        <authorList>
            <person name="Goudenege D."/>
            <person name="Labreuche Y."/>
            <person name="Krin E."/>
            <person name="Ansquer D."/>
            <person name="Mangenot S."/>
            <person name="Calteau A."/>
            <person name="Medigue C."/>
            <person name="Mazel D."/>
            <person name="Polz M.F."/>
            <person name="Le Roux F."/>
        </authorList>
    </citation>
    <scope>NUCLEOTIDE SEQUENCE [LARGE SCALE GENOMIC DNA]</scope>
    <source>
        <strain evidence="4 5">SOn1</strain>
    </source>
</reference>